<dbReference type="InterPro" id="IPR036059">
    <property type="entry name" value="TldD/PmbA_sf"/>
</dbReference>
<evidence type="ECO:0000313" key="2">
    <source>
        <dbReference type="EMBL" id="HIQ29462.1"/>
    </source>
</evidence>
<evidence type="ECO:0000259" key="1">
    <source>
        <dbReference type="Pfam" id="PF19289"/>
    </source>
</evidence>
<dbReference type="PANTHER" id="PTHR43666">
    <property type="entry name" value="TLDD PROTEIN"/>
    <property type="match status" value="1"/>
</dbReference>
<reference evidence="2" key="1">
    <citation type="journal article" date="2020" name="ISME J.">
        <title>Gammaproteobacteria mediating utilization of methyl-, sulfur- and petroleum organic compounds in deep ocean hydrothermal plumes.</title>
        <authorList>
            <person name="Zhou Z."/>
            <person name="Liu Y."/>
            <person name="Pan J."/>
            <person name="Cron B.R."/>
            <person name="Toner B.M."/>
            <person name="Anantharaman K."/>
            <person name="Breier J.A."/>
            <person name="Dick G.J."/>
            <person name="Li M."/>
        </authorList>
    </citation>
    <scope>NUCLEOTIDE SEQUENCE</scope>
    <source>
        <strain evidence="2">SZUA-1515</strain>
    </source>
</reference>
<dbReference type="EMBL" id="DQVM01000048">
    <property type="protein sequence ID" value="HIQ29462.1"/>
    <property type="molecule type" value="Genomic_DNA"/>
</dbReference>
<protein>
    <submittedName>
        <fullName evidence="2">TldD/PmbA family protein</fullName>
    </submittedName>
</protein>
<accession>A0A833E9H4</accession>
<organism evidence="2 3">
    <name type="scientific">Caldiarchaeum subterraneum</name>
    <dbReference type="NCBI Taxonomy" id="311458"/>
    <lineage>
        <taxon>Archaea</taxon>
        <taxon>Nitrososphaerota</taxon>
        <taxon>Candidatus Caldarchaeales</taxon>
        <taxon>Candidatus Caldarchaeaceae</taxon>
        <taxon>Candidatus Caldarchaeum</taxon>
    </lineage>
</organism>
<dbReference type="SUPFAM" id="SSF111283">
    <property type="entry name" value="Putative modulator of DNA gyrase, PmbA/TldD"/>
    <property type="match status" value="1"/>
</dbReference>
<evidence type="ECO:0000313" key="3">
    <source>
        <dbReference type="Proteomes" id="UP000608579"/>
    </source>
</evidence>
<dbReference type="Gene3D" id="3.30.2290.10">
    <property type="entry name" value="PmbA/TldD superfamily"/>
    <property type="match status" value="1"/>
</dbReference>
<dbReference type="Pfam" id="PF19289">
    <property type="entry name" value="PmbA_TldD_3rd"/>
    <property type="match status" value="1"/>
</dbReference>
<dbReference type="GO" id="GO:0006508">
    <property type="term" value="P:proteolysis"/>
    <property type="evidence" value="ECO:0007669"/>
    <property type="project" value="InterPro"/>
</dbReference>
<name>A0A833E9H4_CALS0</name>
<proteinExistence type="predicted"/>
<comment type="caution">
    <text evidence="2">The sequence shown here is derived from an EMBL/GenBank/DDBJ whole genome shotgun (WGS) entry which is preliminary data.</text>
</comment>
<dbReference type="GO" id="GO:0008237">
    <property type="term" value="F:metallopeptidase activity"/>
    <property type="evidence" value="ECO:0007669"/>
    <property type="project" value="InterPro"/>
</dbReference>
<dbReference type="Proteomes" id="UP000608579">
    <property type="component" value="Unassembled WGS sequence"/>
</dbReference>
<gene>
    <name evidence="2" type="ORF">EYH45_02735</name>
</gene>
<feature type="domain" description="Metalloprotease TldD/E C-terminal" evidence="1">
    <location>
        <begin position="220"/>
        <end position="439"/>
    </location>
</feature>
<dbReference type="PANTHER" id="PTHR43666:SF1">
    <property type="entry name" value="CONSERVED PROTEIN"/>
    <property type="match status" value="1"/>
</dbReference>
<dbReference type="InterPro" id="IPR035068">
    <property type="entry name" value="TldD/PmbA_N"/>
</dbReference>
<sequence length="444" mass="49261">MLRADEINRILVKQALRKGATDALAITDEVNKKMIRFSNNDITVSKLFSERSTLLHVRIKARKSQSSTTILSRRALEQLVEKTIYMARNSPEGDVYAPLPKGPFKYDKTLLKGGKLDYSDEELVDFVQQAVNAAVEEGCSRVAGTLVYQTWTSYLKSSSGVSAKASGASIEISVRAFANGDATGHFVSVAADKKDFTPVEAGRKAGEIARISKNPTPGEPGEYEAILGPMIFADLVEEVGTAASAFEVDTGLSFLTDRLGEAITSEKFSLIDDPTLAGTYGATPFDHEGVPTRRNTIIEKGTLRTYLHNSTTAKKFNTETTANAGLISPSPFNLIIEPGSKNFEELISNVDKGIWITNDWYLRYQNMRSGDFSTIPRDGMFLIRNGSIEKPIKELRISDNMLRIFRNILELSRERYWITWWEVDTPVLAPYAHVSSLNFMKSTL</sequence>
<dbReference type="AlphaFoldDB" id="A0A833E9H4"/>
<dbReference type="InterPro" id="IPR045569">
    <property type="entry name" value="Metalloprtase-TldD/E_C"/>
</dbReference>